<gene>
    <name evidence="1" type="ORF">FB461_0048</name>
</gene>
<accession>A0A542ZTJ1</accession>
<organism evidence="1 2">
    <name type="scientific">Rarobacter faecitabidus</name>
    <dbReference type="NCBI Taxonomy" id="13243"/>
    <lineage>
        <taxon>Bacteria</taxon>
        <taxon>Bacillati</taxon>
        <taxon>Actinomycetota</taxon>
        <taxon>Actinomycetes</taxon>
        <taxon>Micrococcales</taxon>
        <taxon>Rarobacteraceae</taxon>
        <taxon>Rarobacter</taxon>
    </lineage>
</organism>
<sequence>MGLRFRSSHAAALSLVECRNRPCFEISAWRSRRPRHPHRTEGRPERVHCISESLQPRGHRIPHSLNARFAGRELEGLGTALPTGAGFLALSTPNPAHVSSFSANGITTKFFAPETTSTSLPELNYVNQHFDDFTWVRDRQVPSVFDAQANELNVEVDRAAVKTSGSGTFYRCEGKKTDLTTVPGIANVLSIKADLYVDPAWRDLPATNGRKYNFGLWFTVPYQGRDLPGVEHRSGRSRHP</sequence>
<dbReference type="AlphaFoldDB" id="A0A542ZTJ1"/>
<reference evidence="1 2" key="1">
    <citation type="submission" date="2019-06" db="EMBL/GenBank/DDBJ databases">
        <title>Sequencing the genomes of 1000 actinobacteria strains.</title>
        <authorList>
            <person name="Klenk H.-P."/>
        </authorList>
    </citation>
    <scope>NUCLEOTIDE SEQUENCE [LARGE SCALE GENOMIC DNA]</scope>
    <source>
        <strain evidence="1 2">DSM 4813</strain>
    </source>
</reference>
<proteinExistence type="predicted"/>
<dbReference type="Proteomes" id="UP000315389">
    <property type="component" value="Unassembled WGS sequence"/>
</dbReference>
<evidence type="ECO:0000313" key="1">
    <source>
        <dbReference type="EMBL" id="TQL63586.1"/>
    </source>
</evidence>
<comment type="caution">
    <text evidence="1">The sequence shown here is derived from an EMBL/GenBank/DDBJ whole genome shotgun (WGS) entry which is preliminary data.</text>
</comment>
<evidence type="ECO:0000313" key="2">
    <source>
        <dbReference type="Proteomes" id="UP000315389"/>
    </source>
</evidence>
<dbReference type="EMBL" id="VFOS01000001">
    <property type="protein sequence ID" value="TQL63586.1"/>
    <property type="molecule type" value="Genomic_DNA"/>
</dbReference>
<name>A0A542ZTJ1_RARFA</name>
<protein>
    <submittedName>
        <fullName evidence="1">Uncharacterized protein</fullName>
    </submittedName>
</protein>
<keyword evidence="2" id="KW-1185">Reference proteome</keyword>